<gene>
    <name evidence="2" type="ORF">SAMN05421540_10130</name>
</gene>
<dbReference type="AlphaFoldDB" id="A0A1H3VDS2"/>
<reference evidence="2 3" key="1">
    <citation type="submission" date="2016-10" db="EMBL/GenBank/DDBJ databases">
        <authorList>
            <person name="de Groot N.N."/>
        </authorList>
    </citation>
    <scope>NUCLEOTIDE SEQUENCE [LARGE SCALE GENOMIC DNA]</scope>
    <source>
        <strain evidence="2 3">DSM 23581</strain>
    </source>
</reference>
<dbReference type="Proteomes" id="UP000198820">
    <property type="component" value="Unassembled WGS sequence"/>
</dbReference>
<evidence type="ECO:0000313" key="3">
    <source>
        <dbReference type="Proteomes" id="UP000198820"/>
    </source>
</evidence>
<dbReference type="GO" id="GO:0046872">
    <property type="term" value="F:metal ion binding"/>
    <property type="evidence" value="ECO:0007669"/>
    <property type="project" value="InterPro"/>
</dbReference>
<dbReference type="InterPro" id="IPR036163">
    <property type="entry name" value="HMA_dom_sf"/>
</dbReference>
<protein>
    <submittedName>
        <fullName evidence="2">Copper chaperone CopZ</fullName>
    </submittedName>
</protein>
<name>A0A1H3VDS2_9FLAO</name>
<dbReference type="Gene3D" id="3.30.70.100">
    <property type="match status" value="1"/>
</dbReference>
<dbReference type="EMBL" id="FNQF01000001">
    <property type="protein sequence ID" value="SDZ72955.1"/>
    <property type="molecule type" value="Genomic_DNA"/>
</dbReference>
<dbReference type="PROSITE" id="PS50846">
    <property type="entry name" value="HMA_2"/>
    <property type="match status" value="1"/>
</dbReference>
<evidence type="ECO:0000259" key="1">
    <source>
        <dbReference type="PROSITE" id="PS50846"/>
    </source>
</evidence>
<dbReference type="InterPro" id="IPR006121">
    <property type="entry name" value="HMA_dom"/>
</dbReference>
<dbReference type="SUPFAM" id="SSF55008">
    <property type="entry name" value="HMA, heavy metal-associated domain"/>
    <property type="match status" value="1"/>
</dbReference>
<proteinExistence type="predicted"/>
<dbReference type="RefSeq" id="WP_093238739.1">
    <property type="nucleotide sequence ID" value="NZ_FNQF01000001.1"/>
</dbReference>
<keyword evidence="3" id="KW-1185">Reference proteome</keyword>
<evidence type="ECO:0000313" key="2">
    <source>
        <dbReference type="EMBL" id="SDZ72955.1"/>
    </source>
</evidence>
<dbReference type="CDD" id="cd00371">
    <property type="entry name" value="HMA"/>
    <property type="match status" value="1"/>
</dbReference>
<organism evidence="2 3">
    <name type="scientific">Psychroflexus halocasei</name>
    <dbReference type="NCBI Taxonomy" id="908615"/>
    <lineage>
        <taxon>Bacteria</taxon>
        <taxon>Pseudomonadati</taxon>
        <taxon>Bacteroidota</taxon>
        <taxon>Flavobacteriia</taxon>
        <taxon>Flavobacteriales</taxon>
        <taxon>Flavobacteriaceae</taxon>
        <taxon>Psychroflexus</taxon>
    </lineage>
</organism>
<sequence>MKTLKFKSTINCGNCVSKVKPILDNHDKINSWEVDTGHEDKILTVKSDSISEKEVSDALIEIGFKAEPIQ</sequence>
<accession>A0A1H3VDS2</accession>
<feature type="domain" description="HMA" evidence="1">
    <location>
        <begin position="1"/>
        <end position="67"/>
    </location>
</feature>
<dbReference type="STRING" id="908615.SAMN05421540_10130"/>